<feature type="compositionally biased region" description="Low complexity" evidence="1">
    <location>
        <begin position="122"/>
        <end position="138"/>
    </location>
</feature>
<sequence>MNEIRPWNSDIFGATWASIYFLNFPTQATPADLNSTAPPLPRRTLQSGREFSAFDLALGIDFDIQQCLHDRLLEQQSVGQDHEPKEKIAGSALECPVPEPSPTPDFLLQLDDLCPVVPPQFSPSSSAATSSVVPPSSSDRNKLKSKARRAKARDRAQQASENPRLKGIHRTRIKEAKPAYLEVWHDANGLPHTIPAWIGNRSAEDKPFIFTPPKPLPRHGETGMGGRLYSQAEVDALTGTIGFTYIAWLGLLTIPILDSRRRIIALLGGTPKDVEGWTKVTDGAFALMQDAFRWVKLSEEKLDHRRAQHPFAAVGRGLSHGGGQMEPGELQQNVTNTRVTDELMAHSYFQRIVYQEVREALKHLKWNFAESVFAACTFNFGPRAITCPHLDFANLAWGWCAITALGTFNPNAGGHLILWDLRLVIRFPPGSTVFIPSAIIRHSNVGILSHEMRSSFTQYTAGGLFRWVRNGFMTDEDFEKKASAQEKAERGTEAATRWQDGMNMFSVIDDL</sequence>
<dbReference type="Gene3D" id="3.60.130.30">
    <property type="match status" value="1"/>
</dbReference>
<reference evidence="2" key="1">
    <citation type="submission" date="2023-03" db="EMBL/GenBank/DDBJ databases">
        <title>Massive genome expansion in bonnet fungi (Mycena s.s.) driven by repeated elements and novel gene families across ecological guilds.</title>
        <authorList>
            <consortium name="Lawrence Berkeley National Laboratory"/>
            <person name="Harder C.B."/>
            <person name="Miyauchi S."/>
            <person name="Viragh M."/>
            <person name="Kuo A."/>
            <person name="Thoen E."/>
            <person name="Andreopoulos B."/>
            <person name="Lu D."/>
            <person name="Skrede I."/>
            <person name="Drula E."/>
            <person name="Henrissat B."/>
            <person name="Morin E."/>
            <person name="Kohler A."/>
            <person name="Barry K."/>
            <person name="LaButti K."/>
            <person name="Morin E."/>
            <person name="Salamov A."/>
            <person name="Lipzen A."/>
            <person name="Mereny Z."/>
            <person name="Hegedus B."/>
            <person name="Baldrian P."/>
            <person name="Stursova M."/>
            <person name="Weitz H."/>
            <person name="Taylor A."/>
            <person name="Grigoriev I.V."/>
            <person name="Nagy L.G."/>
            <person name="Martin F."/>
            <person name="Kauserud H."/>
        </authorList>
    </citation>
    <scope>NUCLEOTIDE SEQUENCE</scope>
    <source>
        <strain evidence="2">CBHHK002</strain>
    </source>
</reference>
<evidence type="ECO:0000313" key="2">
    <source>
        <dbReference type="EMBL" id="KAJ7307850.1"/>
    </source>
</evidence>
<accession>A0AAD7EBG3</accession>
<dbReference type="EMBL" id="JARIHO010000086">
    <property type="protein sequence ID" value="KAJ7307850.1"/>
    <property type="molecule type" value="Genomic_DNA"/>
</dbReference>
<feature type="region of interest" description="Disordered" evidence="1">
    <location>
        <begin position="121"/>
        <end position="162"/>
    </location>
</feature>
<proteinExistence type="predicted"/>
<keyword evidence="3" id="KW-1185">Reference proteome</keyword>
<feature type="compositionally biased region" description="Basic residues" evidence="1">
    <location>
        <begin position="143"/>
        <end position="152"/>
    </location>
</feature>
<comment type="caution">
    <text evidence="2">The sequence shown here is derived from an EMBL/GenBank/DDBJ whole genome shotgun (WGS) entry which is preliminary data.</text>
</comment>
<organism evidence="2 3">
    <name type="scientific">Mycena albidolilacea</name>
    <dbReference type="NCBI Taxonomy" id="1033008"/>
    <lineage>
        <taxon>Eukaryota</taxon>
        <taxon>Fungi</taxon>
        <taxon>Dikarya</taxon>
        <taxon>Basidiomycota</taxon>
        <taxon>Agaricomycotina</taxon>
        <taxon>Agaricomycetes</taxon>
        <taxon>Agaricomycetidae</taxon>
        <taxon>Agaricales</taxon>
        <taxon>Marasmiineae</taxon>
        <taxon>Mycenaceae</taxon>
        <taxon>Mycena</taxon>
    </lineage>
</organism>
<dbReference type="Proteomes" id="UP001218218">
    <property type="component" value="Unassembled WGS sequence"/>
</dbReference>
<dbReference type="AlphaFoldDB" id="A0AAD7EBG3"/>
<protein>
    <submittedName>
        <fullName evidence="2">Uncharacterized protein</fullName>
    </submittedName>
</protein>
<name>A0AAD7EBG3_9AGAR</name>
<evidence type="ECO:0000313" key="3">
    <source>
        <dbReference type="Proteomes" id="UP001218218"/>
    </source>
</evidence>
<evidence type="ECO:0000256" key="1">
    <source>
        <dbReference type="SAM" id="MobiDB-lite"/>
    </source>
</evidence>
<gene>
    <name evidence="2" type="ORF">DFH08DRAFT_823936</name>
</gene>